<evidence type="ECO:0008006" key="4">
    <source>
        <dbReference type="Google" id="ProtNLM"/>
    </source>
</evidence>
<keyword evidence="1" id="KW-0472">Membrane</keyword>
<comment type="caution">
    <text evidence="2">The sequence shown here is derived from an EMBL/GenBank/DDBJ whole genome shotgun (WGS) entry which is preliminary data.</text>
</comment>
<dbReference type="InterPro" id="IPR029058">
    <property type="entry name" value="AB_hydrolase_fold"/>
</dbReference>
<keyword evidence="3" id="KW-1185">Reference proteome</keyword>
<dbReference type="RefSeq" id="WP_271996572.1">
    <property type="nucleotide sequence ID" value="NZ_JAQNDN010000003.1"/>
</dbReference>
<keyword evidence="1" id="KW-1133">Transmembrane helix</keyword>
<accession>A0ABT5B3B5</accession>
<organism evidence="2 3">
    <name type="scientific">Nannocystis radixulma</name>
    <dbReference type="NCBI Taxonomy" id="2995305"/>
    <lineage>
        <taxon>Bacteria</taxon>
        <taxon>Pseudomonadati</taxon>
        <taxon>Myxococcota</taxon>
        <taxon>Polyangia</taxon>
        <taxon>Nannocystales</taxon>
        <taxon>Nannocystaceae</taxon>
        <taxon>Nannocystis</taxon>
    </lineage>
</organism>
<sequence>MRSGRLHTPRVWRCNMPRLAPAQDLAHSRQPMLRRSKERGMQCGCMTVLESSARPGELQATRVMRPMRRSSVPGTKKRRRRLLLIAVAVLAALGGIWGYFELRSLFRVPDTRLALDAYYPEMPPDDRHRYLELPIDHTAPERGSYKGFYLLSPGFRRGAPVVFLLTDGQMELVNTRPDFSFFDNLFGEVSYVLIGVRGHAPTLFPEVYRDDGSLDPATASLLYGSDQQVEDIEAVRRDLERSGDLPPGGHVALFGASGAGVLAQQYLAKYGRHVTRTILQVTGAPDLARSRGESFSPAFAEFHPEGAALLRACLRDGDVDTASLSYVLYQLARARPDARQAQHELLQDGCSALLYRLRPQYSLALMKFLMRAPAAAAAKVRWHELAGHDLARYAPGRPETINLMYEFAAEVLGEFREIAPKEFRIDRADFDGEVLVISGTEDVVFSTAIGRALADAYPNARLALFEDCHRLSLHEDYYRELRAAFLTGGFGSSAFQRLYDDPRQLDHARPLP</sequence>
<dbReference type="EMBL" id="JAQNDN010000003">
    <property type="protein sequence ID" value="MDC0667958.1"/>
    <property type="molecule type" value="Genomic_DNA"/>
</dbReference>
<dbReference type="Gene3D" id="3.40.50.1820">
    <property type="entry name" value="alpha/beta hydrolase"/>
    <property type="match status" value="1"/>
</dbReference>
<evidence type="ECO:0000256" key="1">
    <source>
        <dbReference type="SAM" id="Phobius"/>
    </source>
</evidence>
<reference evidence="2 3" key="1">
    <citation type="submission" date="2022-11" db="EMBL/GenBank/DDBJ databases">
        <title>Minimal conservation of predation-associated metabolite biosynthetic gene clusters underscores biosynthetic potential of Myxococcota including descriptions for ten novel species: Archangium lansinium sp. nov., Myxococcus landrumus sp. nov., Nannocystis bai.</title>
        <authorList>
            <person name="Ahearne A."/>
            <person name="Stevens C."/>
            <person name="Dowd S."/>
        </authorList>
    </citation>
    <scope>NUCLEOTIDE SEQUENCE [LARGE SCALE GENOMIC DNA]</scope>
    <source>
        <strain evidence="2 3">NCELM</strain>
    </source>
</reference>
<dbReference type="SUPFAM" id="SSF53474">
    <property type="entry name" value="alpha/beta-Hydrolases"/>
    <property type="match status" value="1"/>
</dbReference>
<dbReference type="Proteomes" id="UP001217838">
    <property type="component" value="Unassembled WGS sequence"/>
</dbReference>
<name>A0ABT5B3B5_9BACT</name>
<evidence type="ECO:0000313" key="3">
    <source>
        <dbReference type="Proteomes" id="UP001217838"/>
    </source>
</evidence>
<keyword evidence="1" id="KW-0812">Transmembrane</keyword>
<proteinExistence type="predicted"/>
<feature type="transmembrane region" description="Helical" evidence="1">
    <location>
        <begin position="82"/>
        <end position="100"/>
    </location>
</feature>
<protein>
    <recommendedName>
        <fullName evidence="4">Alpha/beta hydrolase</fullName>
    </recommendedName>
</protein>
<evidence type="ECO:0000313" key="2">
    <source>
        <dbReference type="EMBL" id="MDC0667958.1"/>
    </source>
</evidence>
<gene>
    <name evidence="2" type="ORF">POL58_09430</name>
</gene>